<comment type="caution">
    <text evidence="1">The sequence shown here is derived from an EMBL/GenBank/DDBJ whole genome shotgun (WGS) entry which is preliminary data.</text>
</comment>
<evidence type="ECO:0000313" key="2">
    <source>
        <dbReference type="Proteomes" id="UP001145114"/>
    </source>
</evidence>
<organism evidence="1 2">
    <name type="scientific">Spiromyces aspiralis</name>
    <dbReference type="NCBI Taxonomy" id="68401"/>
    <lineage>
        <taxon>Eukaryota</taxon>
        <taxon>Fungi</taxon>
        <taxon>Fungi incertae sedis</taxon>
        <taxon>Zoopagomycota</taxon>
        <taxon>Kickxellomycotina</taxon>
        <taxon>Kickxellomycetes</taxon>
        <taxon>Kickxellales</taxon>
        <taxon>Kickxellaceae</taxon>
        <taxon>Spiromyces</taxon>
    </lineage>
</organism>
<evidence type="ECO:0000313" key="1">
    <source>
        <dbReference type="EMBL" id="KAJ1674776.1"/>
    </source>
</evidence>
<sequence>MRSLVLRRVLGGVSTTFSVANVCGCGRQQALTVSPLHSALAVHLAAFHTSSLNSAKHTKAPRIRLASKKKVAEAKSRGGRAGRGQAAKHRVLARKAEKAKLEFESANKYVAKKALSREERLKSEAKLQLQRSLMLRKRRAPGLGHTPARFRLLPIPADPTVIRVEGGKRSASAPLTIKQLRKQTEECEFGGLRLRSEVSDAARRLLEDRIRARHSHVPPDKPVEVKPTTVQALAIPELQLRDPIAGDTPDVFLAAETGSGKTFAYLLPIVSYIKAKDEAKFAASSDGRPKYSEARAPGAPYALIIVPSRNLVDQVLKTAKELSHLVKFSSAGIHLGMARRETSARLASRPVDVVVGTPSAFREYIVEDPHLLLGEVARVVIDEADTIVDDEQFRSDTMAVIDRVKSAVAAASKTDSKAGPQLVFSSATMPKTVHDQIYQMCPQLVHITTPSLHRTLPRLSQTFVDVTREFSGSKSNALLSVLRRNSGDRRTMVFCNKKSTARLVYNLLVKHDLSVLIIAGQEFKPKKREGDAAAEEEVPLASATREEIMNAFLGNGPIPDHLLPHRKKGNESSLAASPQGVEQKVLVCTDIVARGVDTLGVAHVVLYDFPTTVIDYLHRCGRTARAGSRGKVTALVSKKDKRLVDMIRLATKQGAVIS</sequence>
<protein>
    <submittedName>
        <fullName evidence="1">Uncharacterized protein</fullName>
    </submittedName>
</protein>
<name>A0ACC1HGK1_9FUNG</name>
<gene>
    <name evidence="1" type="ORF">EV182_002581</name>
</gene>
<keyword evidence="2" id="KW-1185">Reference proteome</keyword>
<reference evidence="1" key="1">
    <citation type="submission" date="2022-06" db="EMBL/GenBank/DDBJ databases">
        <title>Phylogenomic reconstructions and comparative analyses of Kickxellomycotina fungi.</title>
        <authorList>
            <person name="Reynolds N.K."/>
            <person name="Stajich J.E."/>
            <person name="Barry K."/>
            <person name="Grigoriev I.V."/>
            <person name="Crous P."/>
            <person name="Smith M.E."/>
        </authorList>
    </citation>
    <scope>NUCLEOTIDE SEQUENCE</scope>
    <source>
        <strain evidence="1">RSA 2271</strain>
    </source>
</reference>
<accession>A0ACC1HGK1</accession>
<proteinExistence type="predicted"/>
<dbReference type="Proteomes" id="UP001145114">
    <property type="component" value="Unassembled WGS sequence"/>
</dbReference>
<dbReference type="EMBL" id="JAMZIH010005693">
    <property type="protein sequence ID" value="KAJ1674776.1"/>
    <property type="molecule type" value="Genomic_DNA"/>
</dbReference>